<evidence type="ECO:0000313" key="4">
    <source>
        <dbReference type="EMBL" id="PHY90737.1"/>
    </source>
</evidence>
<dbReference type="Pfam" id="PF00156">
    <property type="entry name" value="Pribosyltran"/>
    <property type="match status" value="1"/>
</dbReference>
<dbReference type="AlphaFoldDB" id="A0A2G4R2J4"/>
<evidence type="ECO:0000256" key="1">
    <source>
        <dbReference type="ARBA" id="ARBA00022676"/>
    </source>
</evidence>
<dbReference type="SUPFAM" id="SSF53271">
    <property type="entry name" value="PRTase-like"/>
    <property type="match status" value="1"/>
</dbReference>
<dbReference type="GO" id="GO:0016757">
    <property type="term" value="F:glycosyltransferase activity"/>
    <property type="evidence" value="ECO:0007669"/>
    <property type="project" value="UniProtKB-KW"/>
</dbReference>
<name>A0A2G4R2J4_9BACT</name>
<evidence type="ECO:0000256" key="2">
    <source>
        <dbReference type="ARBA" id="ARBA00022679"/>
    </source>
</evidence>
<dbReference type="PANTHER" id="PTHR43363:SF1">
    <property type="entry name" value="HYPOXANTHINE-GUANINE PHOSPHORIBOSYLTRANSFERASE"/>
    <property type="match status" value="1"/>
</dbReference>
<dbReference type="EMBL" id="LDWY01000053">
    <property type="protein sequence ID" value="PHY90737.1"/>
    <property type="molecule type" value="Genomic_DNA"/>
</dbReference>
<sequence length="146" mass="16878">MMFYAYDDFEKDVKFLAKKVKEDFNPDALVSIARGGLSLGHSLAVALKARNLFALNSIHYDDTRKLDSVEVFNIPNLSAYKRVLLIDDIVDSGESLSEIKRILKEKFPHIELKIATIFYKKTALLQPEFSVKEANEWVEFYWDIEI</sequence>
<reference evidence="5" key="1">
    <citation type="submission" date="2015-06" db="EMBL/GenBank/DDBJ databases">
        <authorList>
            <person name="Parisi A."/>
            <person name="Chiara M."/>
            <person name="Florio D."/>
            <person name="Miccolupo A."/>
            <person name="Manzari C."/>
            <person name="Mion D."/>
            <person name="Caruso M."/>
            <person name="D'erchia A.M."/>
            <person name="Zanoni R."/>
        </authorList>
    </citation>
    <scope>NUCLEOTIDE SEQUENCE [LARGE SCALE GENOMIC DNA]</scope>
    <source>
        <strain evidence="5">73/13</strain>
    </source>
</reference>
<dbReference type="InterPro" id="IPR000836">
    <property type="entry name" value="PRTase_dom"/>
</dbReference>
<evidence type="ECO:0000313" key="5">
    <source>
        <dbReference type="Proteomes" id="UP000237472"/>
    </source>
</evidence>
<dbReference type="Gene3D" id="3.40.50.2020">
    <property type="match status" value="1"/>
</dbReference>
<keyword evidence="1 4" id="KW-0328">Glycosyltransferase</keyword>
<protein>
    <submittedName>
        <fullName evidence="4">Nicotinate phosphoribosyltransferase</fullName>
    </submittedName>
</protein>
<dbReference type="InterPro" id="IPR029057">
    <property type="entry name" value="PRTase-like"/>
</dbReference>
<evidence type="ECO:0000259" key="3">
    <source>
        <dbReference type="Pfam" id="PF00156"/>
    </source>
</evidence>
<dbReference type="RefSeq" id="WP_099461524.1">
    <property type="nucleotide sequence ID" value="NZ_LDWY01000053.1"/>
</dbReference>
<comment type="caution">
    <text evidence="4">The sequence shown here is derived from an EMBL/GenBank/DDBJ whole genome shotgun (WGS) entry which is preliminary data.</text>
</comment>
<organism evidence="4 5">
    <name type="scientific">Campylobacter vulpis</name>
    <dbReference type="NCBI Taxonomy" id="1655500"/>
    <lineage>
        <taxon>Bacteria</taxon>
        <taxon>Pseudomonadati</taxon>
        <taxon>Campylobacterota</taxon>
        <taxon>Epsilonproteobacteria</taxon>
        <taxon>Campylobacterales</taxon>
        <taxon>Campylobacteraceae</taxon>
        <taxon>Campylobacter</taxon>
    </lineage>
</organism>
<accession>A0A2G4R2J4</accession>
<dbReference type="Proteomes" id="UP000237472">
    <property type="component" value="Unassembled WGS sequence"/>
</dbReference>
<dbReference type="PANTHER" id="PTHR43363">
    <property type="entry name" value="HYPOXANTHINE PHOSPHORIBOSYLTRANSFERASE"/>
    <property type="match status" value="1"/>
</dbReference>
<dbReference type="OrthoDB" id="5327200at2"/>
<dbReference type="CDD" id="cd06223">
    <property type="entry name" value="PRTases_typeI"/>
    <property type="match status" value="1"/>
</dbReference>
<feature type="domain" description="Phosphoribosyltransferase" evidence="3">
    <location>
        <begin position="8"/>
        <end position="144"/>
    </location>
</feature>
<proteinExistence type="predicted"/>
<gene>
    <name evidence="4" type="ORF">AA994_04390</name>
</gene>
<keyword evidence="2 4" id="KW-0808">Transferase</keyword>